<dbReference type="PANTHER" id="PTHR13844">
    <property type="entry name" value="SWI/SNF-RELATED MATRIX-ASSOCIATED ACTIN-DEPENDENT REGULATOR OF CHROMATIN SUBFAMILY D"/>
    <property type="match status" value="1"/>
</dbReference>
<reference evidence="5" key="1">
    <citation type="submission" date="2025-08" db="UniProtKB">
        <authorList>
            <consortium name="Ensembl"/>
        </authorList>
    </citation>
    <scope>IDENTIFICATION</scope>
</reference>
<dbReference type="Pfam" id="PF02201">
    <property type="entry name" value="SWIB"/>
    <property type="match status" value="1"/>
</dbReference>
<evidence type="ECO:0000256" key="3">
    <source>
        <dbReference type="SAM" id="MobiDB-lite"/>
    </source>
</evidence>
<dbReference type="Gene3D" id="1.10.245.10">
    <property type="entry name" value="SWIB/MDM2 domain"/>
    <property type="match status" value="1"/>
</dbReference>
<evidence type="ECO:0000256" key="1">
    <source>
        <dbReference type="ARBA" id="ARBA00010619"/>
    </source>
</evidence>
<reference evidence="5" key="2">
    <citation type="submission" date="2025-09" db="UniProtKB">
        <authorList>
            <consortium name="Ensembl"/>
        </authorList>
    </citation>
    <scope>IDENTIFICATION</scope>
</reference>
<evidence type="ECO:0000256" key="2">
    <source>
        <dbReference type="ARBA" id="ARBA00022553"/>
    </source>
</evidence>
<protein>
    <submittedName>
        <fullName evidence="5">SWI/SNF related, matrix associated, actin dependent regulator of chromatin, subfamily d, member 2</fullName>
    </submittedName>
</protein>
<dbReference type="SUPFAM" id="SSF47592">
    <property type="entry name" value="SWIB/MDM2 domain"/>
    <property type="match status" value="1"/>
</dbReference>
<dbReference type="Proteomes" id="UP000694521">
    <property type="component" value="Unplaced"/>
</dbReference>
<comment type="similarity">
    <text evidence="1">Belongs to the SMARCD family.</text>
</comment>
<dbReference type="SMART" id="SM00151">
    <property type="entry name" value="SWIB"/>
    <property type="match status" value="1"/>
</dbReference>
<proteinExistence type="inferred from homology"/>
<keyword evidence="2" id="KW-0597">Phosphoprotein</keyword>
<dbReference type="InterPro" id="IPR003121">
    <property type="entry name" value="SWIB_MDM2_domain"/>
</dbReference>
<feature type="region of interest" description="Disordered" evidence="3">
    <location>
        <begin position="72"/>
        <end position="151"/>
    </location>
</feature>
<dbReference type="Ensembl" id="ENSACDT00005020722.1">
    <property type="protein sequence ID" value="ENSACDP00005017225.1"/>
    <property type="gene ID" value="ENSACDG00005012581.1"/>
</dbReference>
<evidence type="ECO:0000313" key="6">
    <source>
        <dbReference type="Proteomes" id="UP000694521"/>
    </source>
</evidence>
<dbReference type="PROSITE" id="PS51925">
    <property type="entry name" value="SWIB_MDM2"/>
    <property type="match status" value="1"/>
</dbReference>
<dbReference type="InterPro" id="IPR036885">
    <property type="entry name" value="SWIB_MDM2_dom_sf"/>
</dbReference>
<dbReference type="CDD" id="cd17675">
    <property type="entry name" value="SWIB_BAF60B"/>
    <property type="match status" value="1"/>
</dbReference>
<sequence>MQEACTLTWDEPPHCSQPRSFFQLWQGAETSCFLSHFQMALLILHGEGWMPSSSFLGAELARFCPLSAPLAGGGGGGGGGGTERGGRGGVWKGQEQSAAPGEEGWMEPPSLLHGAPLARKDGRKRPGMPPGSRMPMAGLQVGPPGAPPYGAASPLRPGLPQSMMDPFRKRLLAPQSQPPMASQRRGVKRRKMADKVLPQRIRELVPESQAYMDLLAFERKLDQTIARKRMEIQEAIKKPLTQKRKLRIYISNTFTPAKEEGEGGERVASWELRVEGKLLEDPSKQKRKFSSFFKSLVIELDKELYGPDNHLVEWHRLPTTQETDGFQVKRPGDVNVKCTLLLMLDHQPPQYKLDPRLARLLGVHTQTRASIMQALWLYIKHNKLQDSHEKEYINCNRYFRQIFNCVRMRFSEIPMKLAGLLQHPDPIIINHTISVDPNDQKKTACYDIDVEVDDPLKAQMSNFLASTTNQQEIASLDAKIHETIESINQLKTQRDFMLSFSNNPQDFIQEWIKSQRRDLKIITDVIGNPEEERRAEFYQQPWAQEAVGRHIFAKVQQRRQELEQVLGIRLT</sequence>
<evidence type="ECO:0000259" key="4">
    <source>
        <dbReference type="PROSITE" id="PS51925"/>
    </source>
</evidence>
<evidence type="ECO:0000313" key="5">
    <source>
        <dbReference type="Ensembl" id="ENSACDP00005017225.1"/>
    </source>
</evidence>
<dbReference type="InterPro" id="IPR019835">
    <property type="entry name" value="SWIB_domain"/>
</dbReference>
<dbReference type="InterPro" id="IPR030090">
    <property type="entry name" value="SMARCD2_SWIB_dom"/>
</dbReference>
<feature type="domain" description="DM2" evidence="4">
    <location>
        <begin position="346"/>
        <end position="423"/>
    </location>
</feature>
<dbReference type="GO" id="GO:0005654">
    <property type="term" value="C:nucleoplasm"/>
    <property type="evidence" value="ECO:0007669"/>
    <property type="project" value="UniProtKB-ARBA"/>
</dbReference>
<organism evidence="5 6">
    <name type="scientific">Anser cygnoides</name>
    <name type="common">Swan goose</name>
    <dbReference type="NCBI Taxonomy" id="8845"/>
    <lineage>
        <taxon>Eukaryota</taxon>
        <taxon>Metazoa</taxon>
        <taxon>Chordata</taxon>
        <taxon>Craniata</taxon>
        <taxon>Vertebrata</taxon>
        <taxon>Euteleostomi</taxon>
        <taxon>Archelosauria</taxon>
        <taxon>Archosauria</taxon>
        <taxon>Dinosauria</taxon>
        <taxon>Saurischia</taxon>
        <taxon>Theropoda</taxon>
        <taxon>Coelurosauria</taxon>
        <taxon>Aves</taxon>
        <taxon>Neognathae</taxon>
        <taxon>Galloanserae</taxon>
        <taxon>Anseriformes</taxon>
        <taxon>Anatidae</taxon>
        <taxon>Anserinae</taxon>
        <taxon>Anser</taxon>
    </lineage>
</organism>
<keyword evidence="6" id="KW-1185">Reference proteome</keyword>
<dbReference type="AlphaFoldDB" id="A0A8B9E990"/>
<name>A0A8B9E990_ANSCY</name>
<dbReference type="FunFam" id="1.10.245.10:FF:000001">
    <property type="entry name" value="SWI/SNF-related matrix-associated regulator of chromatin subfamily D member 3 isoform 1"/>
    <property type="match status" value="1"/>
</dbReference>
<accession>A0A8B9E990</accession>
<feature type="compositionally biased region" description="Gly residues" evidence="3">
    <location>
        <begin position="72"/>
        <end position="91"/>
    </location>
</feature>